<accession>A0ABV8SZD9</accession>
<dbReference type="PROSITE" id="PS00895">
    <property type="entry name" value="3_HYDROXYISOBUT_DH"/>
    <property type="match status" value="1"/>
</dbReference>
<dbReference type="InterPro" id="IPR006115">
    <property type="entry name" value="6PGDH_NADP-bd"/>
</dbReference>
<evidence type="ECO:0000256" key="2">
    <source>
        <dbReference type="ARBA" id="ARBA00023002"/>
    </source>
</evidence>
<dbReference type="EC" id="1.1.-.-" evidence="6"/>
<sequence>MASVGFIGLGSQGGPMARRLIESGHEVRLWARRAEAYAPFADISFTRAESVADLGARSEYVGVCVVDDAGVRQVCDQLLGTMKPGSLLAVHSTVHPQTVVALAQRAAEREIAFIDAPVSGGGPAAAARTLTVMCGGSEAAFSTARPVFECFAGLIVRVGEVGAGQMAKLVNNALMAAHVALAHSALTAGDALALDRRALKEIVKASSGRSFGFDVYARLPDPYAFAHGAKLLLKDVRLLSEVLDADPAFAPIQSVALPFLELIQRGVPAPGEIP</sequence>
<evidence type="ECO:0000256" key="3">
    <source>
        <dbReference type="ARBA" id="ARBA00023027"/>
    </source>
</evidence>
<dbReference type="PANTHER" id="PTHR43060">
    <property type="entry name" value="3-HYDROXYISOBUTYRATE DEHYDROGENASE-LIKE 1, MITOCHONDRIAL-RELATED"/>
    <property type="match status" value="1"/>
</dbReference>
<dbReference type="InterPro" id="IPR008927">
    <property type="entry name" value="6-PGluconate_DH-like_C_sf"/>
</dbReference>
<proteinExistence type="inferred from homology"/>
<keyword evidence="7" id="KW-1185">Reference proteome</keyword>
<dbReference type="GO" id="GO:0016491">
    <property type="term" value="F:oxidoreductase activity"/>
    <property type="evidence" value="ECO:0007669"/>
    <property type="project" value="UniProtKB-KW"/>
</dbReference>
<dbReference type="Pfam" id="PF03446">
    <property type="entry name" value="NAD_binding_2"/>
    <property type="match status" value="1"/>
</dbReference>
<dbReference type="InterPro" id="IPR013328">
    <property type="entry name" value="6PGD_dom2"/>
</dbReference>
<dbReference type="InterPro" id="IPR015815">
    <property type="entry name" value="HIBADH-related"/>
</dbReference>
<organism evidence="6 7">
    <name type="scientific">Steroidobacter flavus</name>
    <dbReference type="NCBI Taxonomy" id="1842136"/>
    <lineage>
        <taxon>Bacteria</taxon>
        <taxon>Pseudomonadati</taxon>
        <taxon>Pseudomonadota</taxon>
        <taxon>Gammaproteobacteria</taxon>
        <taxon>Steroidobacterales</taxon>
        <taxon>Steroidobacteraceae</taxon>
        <taxon>Steroidobacter</taxon>
    </lineage>
</organism>
<evidence type="ECO:0000259" key="5">
    <source>
        <dbReference type="Pfam" id="PF14833"/>
    </source>
</evidence>
<feature type="domain" description="6-phosphogluconate dehydrogenase NADP-binding" evidence="4">
    <location>
        <begin position="4"/>
        <end position="157"/>
    </location>
</feature>
<dbReference type="EMBL" id="JBHSDU010000014">
    <property type="protein sequence ID" value="MFC4312530.1"/>
    <property type="molecule type" value="Genomic_DNA"/>
</dbReference>
<dbReference type="Proteomes" id="UP001595904">
    <property type="component" value="Unassembled WGS sequence"/>
</dbReference>
<comment type="similarity">
    <text evidence="1">Belongs to the HIBADH-related family.</text>
</comment>
<dbReference type="RefSeq" id="WP_380602003.1">
    <property type="nucleotide sequence ID" value="NZ_JBHSDU010000014.1"/>
</dbReference>
<keyword evidence="2 6" id="KW-0560">Oxidoreductase</keyword>
<dbReference type="Gene3D" id="1.10.1040.10">
    <property type="entry name" value="N-(1-d-carboxylethyl)-l-norvaline Dehydrogenase, domain 2"/>
    <property type="match status" value="1"/>
</dbReference>
<dbReference type="Gene3D" id="3.40.50.720">
    <property type="entry name" value="NAD(P)-binding Rossmann-like Domain"/>
    <property type="match status" value="1"/>
</dbReference>
<dbReference type="SUPFAM" id="SSF51735">
    <property type="entry name" value="NAD(P)-binding Rossmann-fold domains"/>
    <property type="match status" value="1"/>
</dbReference>
<reference evidence="7" key="1">
    <citation type="journal article" date="2019" name="Int. J. Syst. Evol. Microbiol.">
        <title>The Global Catalogue of Microorganisms (GCM) 10K type strain sequencing project: providing services to taxonomists for standard genome sequencing and annotation.</title>
        <authorList>
            <consortium name="The Broad Institute Genomics Platform"/>
            <consortium name="The Broad Institute Genome Sequencing Center for Infectious Disease"/>
            <person name="Wu L."/>
            <person name="Ma J."/>
        </authorList>
    </citation>
    <scope>NUCLEOTIDE SEQUENCE [LARGE SCALE GENOMIC DNA]</scope>
    <source>
        <strain evidence="7">CGMCC 1.10759</strain>
    </source>
</reference>
<dbReference type="Pfam" id="PF14833">
    <property type="entry name" value="NAD_binding_11"/>
    <property type="match status" value="1"/>
</dbReference>
<protein>
    <submittedName>
        <fullName evidence="6">NAD(P)-dependent oxidoreductase</fullName>
        <ecNumber evidence="6">1.1.-.-</ecNumber>
    </submittedName>
</protein>
<comment type="caution">
    <text evidence="6">The sequence shown here is derived from an EMBL/GenBank/DDBJ whole genome shotgun (WGS) entry which is preliminary data.</text>
</comment>
<name>A0ABV8SZD9_9GAMM</name>
<dbReference type="InterPro" id="IPR002204">
    <property type="entry name" value="3-OH-isobutyrate_DH-rel_CS"/>
</dbReference>
<gene>
    <name evidence="6" type="ORF">ACFPN2_25830</name>
</gene>
<dbReference type="SUPFAM" id="SSF48179">
    <property type="entry name" value="6-phosphogluconate dehydrogenase C-terminal domain-like"/>
    <property type="match status" value="1"/>
</dbReference>
<evidence type="ECO:0000259" key="4">
    <source>
        <dbReference type="Pfam" id="PF03446"/>
    </source>
</evidence>
<evidence type="ECO:0000256" key="1">
    <source>
        <dbReference type="ARBA" id="ARBA00009080"/>
    </source>
</evidence>
<dbReference type="PIRSF" id="PIRSF000103">
    <property type="entry name" value="HIBADH"/>
    <property type="match status" value="1"/>
</dbReference>
<dbReference type="InterPro" id="IPR029154">
    <property type="entry name" value="HIBADH-like_NADP-bd"/>
</dbReference>
<keyword evidence="3" id="KW-0520">NAD</keyword>
<dbReference type="InterPro" id="IPR036291">
    <property type="entry name" value="NAD(P)-bd_dom_sf"/>
</dbReference>
<evidence type="ECO:0000313" key="7">
    <source>
        <dbReference type="Proteomes" id="UP001595904"/>
    </source>
</evidence>
<dbReference type="PANTHER" id="PTHR43060:SF15">
    <property type="entry name" value="3-HYDROXYISOBUTYRATE DEHYDROGENASE-LIKE 1, MITOCHONDRIAL-RELATED"/>
    <property type="match status" value="1"/>
</dbReference>
<evidence type="ECO:0000313" key="6">
    <source>
        <dbReference type="EMBL" id="MFC4312530.1"/>
    </source>
</evidence>
<feature type="domain" description="3-hydroxyisobutyrate dehydrogenase-like NAD-binding" evidence="5">
    <location>
        <begin position="162"/>
        <end position="256"/>
    </location>
</feature>